<name>W8BSK0_CERCA</name>
<evidence type="ECO:0000256" key="2">
    <source>
        <dbReference type="ARBA" id="ARBA00008661"/>
    </source>
</evidence>
<evidence type="ECO:0000256" key="1">
    <source>
        <dbReference type="ARBA" id="ARBA00004323"/>
    </source>
</evidence>
<dbReference type="OrthoDB" id="1158011at2759"/>
<organism evidence="11">
    <name type="scientific">Ceratitis capitata</name>
    <name type="common">Mediterranean fruit fly</name>
    <name type="synonym">Tephritis capitata</name>
    <dbReference type="NCBI Taxonomy" id="7213"/>
    <lineage>
        <taxon>Eukaryota</taxon>
        <taxon>Metazoa</taxon>
        <taxon>Ecdysozoa</taxon>
        <taxon>Arthropoda</taxon>
        <taxon>Hexapoda</taxon>
        <taxon>Insecta</taxon>
        <taxon>Pterygota</taxon>
        <taxon>Neoptera</taxon>
        <taxon>Endopterygota</taxon>
        <taxon>Diptera</taxon>
        <taxon>Brachycera</taxon>
        <taxon>Muscomorpha</taxon>
        <taxon>Tephritoidea</taxon>
        <taxon>Tephritidae</taxon>
        <taxon>Ceratitis</taxon>
        <taxon>Ceratitis</taxon>
    </lineage>
</organism>
<dbReference type="PANTHER" id="PTHR11214">
    <property type="entry name" value="BETA-1,3-N-ACETYLGLUCOSAMINYLTRANSFERASE"/>
    <property type="match status" value="1"/>
</dbReference>
<reference evidence="11" key="1">
    <citation type="submission" date="2013-07" db="EMBL/GenBank/DDBJ databases">
        <authorList>
            <person name="Geib S."/>
        </authorList>
    </citation>
    <scope>NUCLEOTIDE SEQUENCE</scope>
</reference>
<accession>W8BSK0</accession>
<keyword evidence="4 11" id="KW-0808">Transferase</keyword>
<dbReference type="KEGG" id="ccat:101456591"/>
<dbReference type="PANTHER" id="PTHR11214:SF3">
    <property type="entry name" value="BETA-1,3-GALACTOSYLTRANSFERASE 6"/>
    <property type="match status" value="1"/>
</dbReference>
<evidence type="ECO:0000256" key="8">
    <source>
        <dbReference type="ARBA" id="ARBA00023034"/>
    </source>
</evidence>
<proteinExistence type="evidence at transcript level"/>
<sequence>MRRMNNLITLFTAMIAFFFGCFLSNMLNNAEKCLTHKSGVSHMEPHPDIFLMILIITAPQNVNRRMVMRQTWLRLGQPLELTYYPENLIYLPKYSDTGHLQMETVADQANRLTAFLHWHDNNLNNAEPARRFVQVKHFFAIGTVDMPAGLRAELDREQKLYGDMLLLPRLKENFENLTEKMLHSIEALTNHYEFSYLLKTDDDTYVKLDILQNELISYDRKLVRKTPEYVGQPLPALYWGYFYGRANVKTKGKWRDINYHLSTHYITYAMGGGYVISRKICEHIATNAQTLSAFTNEDISLGLWLAPQRFVYRRHDPRFDTQYKPRKCRRYHIVLHKLNEEDMQQIYDGSVCIKGGEQDVNENDQNTILRPYYYDWTKSADKCCDTFVN</sequence>
<dbReference type="GO" id="GO:0047220">
    <property type="term" value="F:galactosylxylosylprotein 3-beta-galactosyltransferase activity"/>
    <property type="evidence" value="ECO:0007669"/>
    <property type="project" value="TreeGrafter"/>
</dbReference>
<dbReference type="FunFam" id="3.90.550.50:FF:000065">
    <property type="entry name" value="Hexosyltransferase"/>
    <property type="match status" value="1"/>
</dbReference>
<keyword evidence="7" id="KW-1133">Transmembrane helix</keyword>
<dbReference type="Pfam" id="PF01762">
    <property type="entry name" value="Galactosyl_T"/>
    <property type="match status" value="1"/>
</dbReference>
<evidence type="ECO:0000256" key="9">
    <source>
        <dbReference type="ARBA" id="ARBA00023136"/>
    </source>
</evidence>
<dbReference type="GO" id="GO:0000139">
    <property type="term" value="C:Golgi membrane"/>
    <property type="evidence" value="ECO:0007669"/>
    <property type="project" value="UniProtKB-SubCell"/>
</dbReference>
<keyword evidence="8 10" id="KW-0333">Golgi apparatus</keyword>
<evidence type="ECO:0000256" key="10">
    <source>
        <dbReference type="RuleBase" id="RU363063"/>
    </source>
</evidence>
<dbReference type="Gene3D" id="3.90.550.50">
    <property type="match status" value="1"/>
</dbReference>
<evidence type="ECO:0000256" key="7">
    <source>
        <dbReference type="ARBA" id="ARBA00022989"/>
    </source>
</evidence>
<dbReference type="GO" id="GO:0006024">
    <property type="term" value="P:glycosaminoglycan biosynthetic process"/>
    <property type="evidence" value="ECO:0007669"/>
    <property type="project" value="TreeGrafter"/>
</dbReference>
<reference evidence="11" key="2">
    <citation type="journal article" date="2014" name="BMC Genomics">
        <title>A genomic perspective to assessing quality of mass-reared SIT flies used in Mediterranean fruit fly (Ceratitis capitata) eradication in California.</title>
        <authorList>
            <person name="Calla B."/>
            <person name="Hall B."/>
            <person name="Hou S."/>
            <person name="Geib S.M."/>
        </authorList>
    </citation>
    <scope>NUCLEOTIDE SEQUENCE</scope>
</reference>
<dbReference type="GO" id="GO:0006493">
    <property type="term" value="P:protein O-linked glycosylation"/>
    <property type="evidence" value="ECO:0007669"/>
    <property type="project" value="TreeGrafter"/>
</dbReference>
<dbReference type="AlphaFoldDB" id="W8BSK0"/>
<keyword evidence="6" id="KW-0735">Signal-anchor</keyword>
<evidence type="ECO:0000256" key="3">
    <source>
        <dbReference type="ARBA" id="ARBA00022676"/>
    </source>
</evidence>
<keyword evidence="5" id="KW-0812">Transmembrane</keyword>
<keyword evidence="9" id="KW-0472">Membrane</keyword>
<dbReference type="InterPro" id="IPR002659">
    <property type="entry name" value="Glyco_trans_31"/>
</dbReference>
<protein>
    <recommendedName>
        <fullName evidence="10">Hexosyltransferase</fullName>
        <ecNumber evidence="10">2.4.1.-</ecNumber>
    </recommendedName>
</protein>
<evidence type="ECO:0000256" key="6">
    <source>
        <dbReference type="ARBA" id="ARBA00022968"/>
    </source>
</evidence>
<dbReference type="EC" id="2.4.1.-" evidence="10"/>
<keyword evidence="3 10" id="KW-0328">Glycosyltransferase</keyword>
<dbReference type="EMBL" id="GAMC01004443">
    <property type="protein sequence ID" value="JAC02113.1"/>
    <property type="molecule type" value="mRNA"/>
</dbReference>
<comment type="similarity">
    <text evidence="2 10">Belongs to the glycosyltransferase 31 family.</text>
</comment>
<evidence type="ECO:0000256" key="4">
    <source>
        <dbReference type="ARBA" id="ARBA00022679"/>
    </source>
</evidence>
<evidence type="ECO:0000256" key="5">
    <source>
        <dbReference type="ARBA" id="ARBA00022692"/>
    </source>
</evidence>
<dbReference type="PROSITE" id="PS51257">
    <property type="entry name" value="PROKAR_LIPOPROTEIN"/>
    <property type="match status" value="1"/>
</dbReference>
<gene>
    <name evidence="11" type="primary">B3GT6</name>
</gene>
<comment type="subcellular location">
    <subcellularLocation>
        <location evidence="1 10">Golgi apparatus membrane</location>
        <topology evidence="1 10">Single-pass type II membrane protein</topology>
    </subcellularLocation>
</comment>
<evidence type="ECO:0000313" key="11">
    <source>
        <dbReference type="EMBL" id="JAC02113.1"/>
    </source>
</evidence>